<dbReference type="Proteomes" id="UP000008021">
    <property type="component" value="Chromosome 7"/>
</dbReference>
<reference evidence="1" key="2">
    <citation type="submission" date="2018-05" db="EMBL/GenBank/DDBJ databases">
        <title>OmerRS3 (Oryza meridionalis Reference Sequence Version 3).</title>
        <authorList>
            <person name="Zhang J."/>
            <person name="Kudrna D."/>
            <person name="Lee S."/>
            <person name="Talag J."/>
            <person name="Welchert J."/>
            <person name="Wing R.A."/>
        </authorList>
    </citation>
    <scope>NUCLEOTIDE SEQUENCE [LARGE SCALE GENOMIC DNA]</scope>
    <source>
        <strain evidence="1">cv. OR44</strain>
    </source>
</reference>
<protein>
    <submittedName>
        <fullName evidence="1">Uncharacterized protein</fullName>
    </submittedName>
</protein>
<dbReference type="HOGENOM" id="CLU_2945669_0_0_1"/>
<dbReference type="EnsemblPlants" id="OMERI07G01440.1">
    <property type="protein sequence ID" value="OMERI07G01440.1"/>
    <property type="gene ID" value="OMERI07G01440"/>
</dbReference>
<accession>A0A0E0E7B1</accession>
<sequence length="60" mass="6729">MAARVEQTGSNSLMSRLEDVEAKWDANLRIAELCADIAEKRAYQLEKLLEKTVEGMESGE</sequence>
<name>A0A0E0E7B1_9ORYZ</name>
<reference evidence="1" key="1">
    <citation type="submission" date="2015-04" db="UniProtKB">
        <authorList>
            <consortium name="EnsemblPlants"/>
        </authorList>
    </citation>
    <scope>IDENTIFICATION</scope>
</reference>
<dbReference type="Gramene" id="OMERI07G01440.1">
    <property type="protein sequence ID" value="OMERI07G01440.1"/>
    <property type="gene ID" value="OMERI07G01440"/>
</dbReference>
<evidence type="ECO:0000313" key="1">
    <source>
        <dbReference type="EnsemblPlants" id="OMERI07G01440.1"/>
    </source>
</evidence>
<keyword evidence="2" id="KW-1185">Reference proteome</keyword>
<dbReference type="AlphaFoldDB" id="A0A0E0E7B1"/>
<proteinExistence type="predicted"/>
<evidence type="ECO:0000313" key="2">
    <source>
        <dbReference type="Proteomes" id="UP000008021"/>
    </source>
</evidence>
<organism evidence="1">
    <name type="scientific">Oryza meridionalis</name>
    <dbReference type="NCBI Taxonomy" id="40149"/>
    <lineage>
        <taxon>Eukaryota</taxon>
        <taxon>Viridiplantae</taxon>
        <taxon>Streptophyta</taxon>
        <taxon>Embryophyta</taxon>
        <taxon>Tracheophyta</taxon>
        <taxon>Spermatophyta</taxon>
        <taxon>Magnoliopsida</taxon>
        <taxon>Liliopsida</taxon>
        <taxon>Poales</taxon>
        <taxon>Poaceae</taxon>
        <taxon>BOP clade</taxon>
        <taxon>Oryzoideae</taxon>
        <taxon>Oryzeae</taxon>
        <taxon>Oryzinae</taxon>
        <taxon>Oryza</taxon>
    </lineage>
</organism>